<reference evidence="9" key="1">
    <citation type="submission" date="2016-10" db="EMBL/GenBank/DDBJ databases">
        <authorList>
            <person name="Varghese N."/>
            <person name="Submissions S."/>
        </authorList>
    </citation>
    <scope>NUCLEOTIDE SEQUENCE [LARGE SCALE GENOMIC DNA]</scope>
    <source>
        <strain evidence="9">CGMCC 1.10824</strain>
    </source>
</reference>
<feature type="transmembrane region" description="Helical" evidence="6">
    <location>
        <begin position="41"/>
        <end position="62"/>
    </location>
</feature>
<feature type="transmembrane region" description="Helical" evidence="6">
    <location>
        <begin position="116"/>
        <end position="137"/>
    </location>
</feature>
<keyword evidence="3 6" id="KW-0812">Transmembrane</keyword>
<dbReference type="Gene3D" id="1.20.1510.10">
    <property type="entry name" value="Cation efflux protein transmembrane domain"/>
    <property type="match status" value="1"/>
</dbReference>
<dbReference type="SUPFAM" id="SSF161111">
    <property type="entry name" value="Cation efflux protein transmembrane domain-like"/>
    <property type="match status" value="1"/>
</dbReference>
<dbReference type="PANTHER" id="PTHR43840:SF15">
    <property type="entry name" value="MITOCHONDRIAL METAL TRANSPORTER 1-RELATED"/>
    <property type="match status" value="1"/>
</dbReference>
<dbReference type="OrthoDB" id="2388015at2"/>
<sequence length="307" mass="34594">MQHKQLDPELERQLLSFSVLASLFFTVLGIAVGLLTQSAVVLFDGLYSGISLLLSYLSLMALRSVNSDDNPSFPYGKSAIEPFLVGLKYLTLIVLCLVSAFGAGMDLFHGGSDVNIGIALIYSLFSTMVGIAIYVYFKRAANNLQSDLVKSEEHEWFLDTVLTAGIFIGFLIALGLLWLGFEQWVPYIDPLMVLIASTAFIAMPMRGLIQSAKELVGFQPKGKMVKKLQQMAEEIRVENHFEAKVVRVQKVGRTVFLEIDFVVREDDYTVTLVRQDEIREQIFEKIRPLGYRWWLTVAFTKDEKWAA</sequence>
<evidence type="ECO:0000313" key="9">
    <source>
        <dbReference type="Proteomes" id="UP000199626"/>
    </source>
</evidence>
<protein>
    <submittedName>
        <fullName evidence="8">Cation diffusion facilitator family transporter</fullName>
    </submittedName>
</protein>
<name>A0A1G6DBY2_9GAMM</name>
<dbReference type="RefSeq" id="WP_092593547.1">
    <property type="nucleotide sequence ID" value="NZ_FMXN01000009.1"/>
</dbReference>
<dbReference type="EMBL" id="FMXN01000009">
    <property type="protein sequence ID" value="SDB42621.1"/>
    <property type="molecule type" value="Genomic_DNA"/>
</dbReference>
<evidence type="ECO:0000256" key="5">
    <source>
        <dbReference type="ARBA" id="ARBA00023136"/>
    </source>
</evidence>
<dbReference type="Pfam" id="PF01545">
    <property type="entry name" value="Cation_efflux"/>
    <property type="match status" value="1"/>
</dbReference>
<evidence type="ECO:0000256" key="6">
    <source>
        <dbReference type="SAM" id="Phobius"/>
    </source>
</evidence>
<evidence type="ECO:0000256" key="4">
    <source>
        <dbReference type="ARBA" id="ARBA00022989"/>
    </source>
</evidence>
<feature type="domain" description="Cation efflux protein transmembrane" evidence="7">
    <location>
        <begin position="17"/>
        <end position="216"/>
    </location>
</feature>
<dbReference type="GO" id="GO:0015093">
    <property type="term" value="F:ferrous iron transmembrane transporter activity"/>
    <property type="evidence" value="ECO:0007669"/>
    <property type="project" value="TreeGrafter"/>
</dbReference>
<dbReference type="STRING" id="1159017.SAMN02927930_01633"/>
<dbReference type="InterPro" id="IPR050291">
    <property type="entry name" value="CDF_Transporter"/>
</dbReference>
<dbReference type="InterPro" id="IPR058533">
    <property type="entry name" value="Cation_efflux_TM"/>
</dbReference>
<comment type="subcellular location">
    <subcellularLocation>
        <location evidence="1">Membrane</location>
        <topology evidence="1">Multi-pass membrane protein</topology>
    </subcellularLocation>
</comment>
<evidence type="ECO:0000313" key="8">
    <source>
        <dbReference type="EMBL" id="SDB42621.1"/>
    </source>
</evidence>
<gene>
    <name evidence="8" type="ORF">SAMN02927930_01633</name>
</gene>
<evidence type="ECO:0000256" key="2">
    <source>
        <dbReference type="ARBA" id="ARBA00022448"/>
    </source>
</evidence>
<dbReference type="AlphaFoldDB" id="A0A1G6DBY2"/>
<dbReference type="InterPro" id="IPR027469">
    <property type="entry name" value="Cation_efflux_TMD_sf"/>
</dbReference>
<proteinExistence type="predicted"/>
<accession>A0A1G6DBY2</accession>
<organism evidence="8 9">
    <name type="scientific">Pseudidiomarina indica</name>
    <dbReference type="NCBI Taxonomy" id="1159017"/>
    <lineage>
        <taxon>Bacteria</taxon>
        <taxon>Pseudomonadati</taxon>
        <taxon>Pseudomonadota</taxon>
        <taxon>Gammaproteobacteria</taxon>
        <taxon>Alteromonadales</taxon>
        <taxon>Idiomarinaceae</taxon>
        <taxon>Pseudidiomarina</taxon>
    </lineage>
</organism>
<feature type="transmembrane region" description="Helical" evidence="6">
    <location>
        <begin position="83"/>
        <end position="104"/>
    </location>
</feature>
<keyword evidence="2" id="KW-0813">Transport</keyword>
<dbReference type="GO" id="GO:0005886">
    <property type="term" value="C:plasma membrane"/>
    <property type="evidence" value="ECO:0007669"/>
    <property type="project" value="TreeGrafter"/>
</dbReference>
<dbReference type="GO" id="GO:0006882">
    <property type="term" value="P:intracellular zinc ion homeostasis"/>
    <property type="evidence" value="ECO:0007669"/>
    <property type="project" value="TreeGrafter"/>
</dbReference>
<feature type="transmembrane region" description="Helical" evidence="6">
    <location>
        <begin position="157"/>
        <end position="178"/>
    </location>
</feature>
<dbReference type="PANTHER" id="PTHR43840">
    <property type="entry name" value="MITOCHONDRIAL METAL TRANSPORTER 1-RELATED"/>
    <property type="match status" value="1"/>
</dbReference>
<evidence type="ECO:0000256" key="3">
    <source>
        <dbReference type="ARBA" id="ARBA00022692"/>
    </source>
</evidence>
<evidence type="ECO:0000256" key="1">
    <source>
        <dbReference type="ARBA" id="ARBA00004141"/>
    </source>
</evidence>
<keyword evidence="9" id="KW-1185">Reference proteome</keyword>
<feature type="transmembrane region" description="Helical" evidence="6">
    <location>
        <begin position="184"/>
        <end position="203"/>
    </location>
</feature>
<feature type="transmembrane region" description="Helical" evidence="6">
    <location>
        <begin position="14"/>
        <end position="35"/>
    </location>
</feature>
<keyword evidence="5 6" id="KW-0472">Membrane</keyword>
<evidence type="ECO:0000259" key="7">
    <source>
        <dbReference type="Pfam" id="PF01545"/>
    </source>
</evidence>
<dbReference type="GO" id="GO:0015341">
    <property type="term" value="F:zinc efflux antiporter activity"/>
    <property type="evidence" value="ECO:0007669"/>
    <property type="project" value="TreeGrafter"/>
</dbReference>
<keyword evidence="4 6" id="KW-1133">Transmembrane helix</keyword>
<dbReference type="Proteomes" id="UP000199626">
    <property type="component" value="Unassembled WGS sequence"/>
</dbReference>
<dbReference type="GO" id="GO:0015086">
    <property type="term" value="F:cadmium ion transmembrane transporter activity"/>
    <property type="evidence" value="ECO:0007669"/>
    <property type="project" value="TreeGrafter"/>
</dbReference>